<name>A0A318K3E2_9NOCA</name>
<sequence>QQFAQRELFDPLGIQRGDYYWARDRAGHTYGYAHLMIPPNDFAKLGLLVSNDGRWGASQIVSERFLRQALRPSPSNECYGYLFWLGPECAGPLYHVPSDVFMMDGLGMQNVFGIPSLDLTVVWTGIFGNRSSGGPTGILQNQAELPYQFFRKLFAAFHERPMPDPGPYVEPPVRLDPRGYVDPDILPAVFGIGPDAYPGCNVFSCLNYPLAPPFWDTAPGCAILACVGPGAPGIR</sequence>
<dbReference type="EMBL" id="QJKF01000006">
    <property type="protein sequence ID" value="PXX63260.1"/>
    <property type="molecule type" value="Genomic_DNA"/>
</dbReference>
<evidence type="ECO:0000313" key="2">
    <source>
        <dbReference type="Proteomes" id="UP000247569"/>
    </source>
</evidence>
<gene>
    <name evidence="1" type="ORF">DFR70_106320</name>
</gene>
<organism evidence="1 2">
    <name type="scientific">Nocardia tenerifensis</name>
    <dbReference type="NCBI Taxonomy" id="228006"/>
    <lineage>
        <taxon>Bacteria</taxon>
        <taxon>Bacillati</taxon>
        <taxon>Actinomycetota</taxon>
        <taxon>Actinomycetes</taxon>
        <taxon>Mycobacteriales</taxon>
        <taxon>Nocardiaceae</taxon>
        <taxon>Nocardia</taxon>
    </lineage>
</organism>
<accession>A0A318K3E2</accession>
<keyword evidence="2" id="KW-1185">Reference proteome</keyword>
<dbReference type="AlphaFoldDB" id="A0A318K3E2"/>
<dbReference type="Gene3D" id="3.40.710.10">
    <property type="entry name" value="DD-peptidase/beta-lactamase superfamily"/>
    <property type="match status" value="1"/>
</dbReference>
<dbReference type="InterPro" id="IPR012338">
    <property type="entry name" value="Beta-lactam/transpept-like"/>
</dbReference>
<dbReference type="Proteomes" id="UP000247569">
    <property type="component" value="Unassembled WGS sequence"/>
</dbReference>
<feature type="non-terminal residue" evidence="1">
    <location>
        <position position="1"/>
    </location>
</feature>
<comment type="caution">
    <text evidence="1">The sequence shown here is derived from an EMBL/GenBank/DDBJ whole genome shotgun (WGS) entry which is preliminary data.</text>
</comment>
<protein>
    <recommendedName>
        <fullName evidence="3">Beta-lactamase</fullName>
    </recommendedName>
</protein>
<evidence type="ECO:0008006" key="3">
    <source>
        <dbReference type="Google" id="ProtNLM"/>
    </source>
</evidence>
<evidence type="ECO:0000313" key="1">
    <source>
        <dbReference type="EMBL" id="PXX63260.1"/>
    </source>
</evidence>
<reference evidence="1 2" key="1">
    <citation type="submission" date="2018-05" db="EMBL/GenBank/DDBJ databases">
        <title>Genomic Encyclopedia of Type Strains, Phase IV (KMG-IV): sequencing the most valuable type-strain genomes for metagenomic binning, comparative biology and taxonomic classification.</title>
        <authorList>
            <person name="Goeker M."/>
        </authorList>
    </citation>
    <scope>NUCLEOTIDE SEQUENCE [LARGE SCALE GENOMIC DNA]</scope>
    <source>
        <strain evidence="1 2">DSM 44704</strain>
    </source>
</reference>
<proteinExistence type="predicted"/>
<dbReference type="SUPFAM" id="SSF56601">
    <property type="entry name" value="beta-lactamase/transpeptidase-like"/>
    <property type="match status" value="1"/>
</dbReference>